<evidence type="ECO:0000259" key="5">
    <source>
        <dbReference type="Pfam" id="PF03088"/>
    </source>
</evidence>
<organism evidence="6 7">
    <name type="scientific">Dactylosporangium cerinum</name>
    <dbReference type="NCBI Taxonomy" id="1434730"/>
    <lineage>
        <taxon>Bacteria</taxon>
        <taxon>Bacillati</taxon>
        <taxon>Actinomycetota</taxon>
        <taxon>Actinomycetes</taxon>
        <taxon>Micromonosporales</taxon>
        <taxon>Micromonosporaceae</taxon>
        <taxon>Dactylosporangium</taxon>
    </lineage>
</organism>
<name>A0ABV9W8B1_9ACTN</name>
<evidence type="ECO:0000256" key="1">
    <source>
        <dbReference type="ARBA" id="ARBA00009191"/>
    </source>
</evidence>
<gene>
    <name evidence="6" type="ORF">ACFPIJ_39920</name>
</gene>
<dbReference type="PANTHER" id="PTHR10426">
    <property type="entry name" value="STRICTOSIDINE SYNTHASE-RELATED"/>
    <property type="match status" value="1"/>
</dbReference>
<dbReference type="Pfam" id="PF03088">
    <property type="entry name" value="Str_synth"/>
    <property type="match status" value="1"/>
</dbReference>
<evidence type="ECO:0000256" key="4">
    <source>
        <dbReference type="SAM" id="MobiDB-lite"/>
    </source>
</evidence>
<evidence type="ECO:0000313" key="6">
    <source>
        <dbReference type="EMBL" id="MFC5003981.1"/>
    </source>
</evidence>
<sequence>MPRRHLRPRRWAPPRAVPDPGPTAPLVVARLLHTGGHGPEDVMFDPYGYVVTGTGDGRILRLGPGGSQTVAGDTGGRPLGVQPCADGSVLVCDHDRGLLRVAPDGTVEVLVDEVDGSPLTFASNVVEAPDGTIWFTTSTTRWSVEHHLGDMFEHTCTGRLIRRDPDGTVTTVLGDLKFANGLVLAPDGTHLLFAETSGYRISRYWPDGRVEPFAENLPGFPDNMSLGSDGLLWVAIAAPRNALLDRLLPLPGFLRLLVWNLPAALRPRATPIAWVMAFDLDGRLVHDLRTSDGSYGFVTSVAEHNGTVVVGSLTRDDVAVLEPPARR</sequence>
<feature type="domain" description="Strictosidine synthase conserved region" evidence="5">
    <location>
        <begin position="129"/>
        <end position="206"/>
    </location>
</feature>
<dbReference type="Proteomes" id="UP001595912">
    <property type="component" value="Unassembled WGS sequence"/>
</dbReference>
<keyword evidence="2" id="KW-0597">Phosphoprotein</keyword>
<comment type="caution">
    <text evidence="6">The sequence shown here is derived from an EMBL/GenBank/DDBJ whole genome shotgun (WGS) entry which is preliminary data.</text>
</comment>
<evidence type="ECO:0000256" key="3">
    <source>
        <dbReference type="ARBA" id="ARBA00023180"/>
    </source>
</evidence>
<comment type="similarity">
    <text evidence="1">Belongs to the strictosidine synthase family.</text>
</comment>
<dbReference type="Pfam" id="PF20067">
    <property type="entry name" value="SSL_N"/>
    <property type="match status" value="1"/>
</dbReference>
<feature type="region of interest" description="Disordered" evidence="4">
    <location>
        <begin position="1"/>
        <end position="22"/>
    </location>
</feature>
<dbReference type="Gene3D" id="2.120.10.30">
    <property type="entry name" value="TolB, C-terminal domain"/>
    <property type="match status" value="1"/>
</dbReference>
<feature type="compositionally biased region" description="Basic residues" evidence="4">
    <location>
        <begin position="1"/>
        <end position="12"/>
    </location>
</feature>
<dbReference type="InterPro" id="IPR011042">
    <property type="entry name" value="6-blade_b-propeller_TolB-like"/>
</dbReference>
<protein>
    <submittedName>
        <fullName evidence="6">SMP-30/gluconolactonase/LRE family protein</fullName>
    </submittedName>
</protein>
<dbReference type="PANTHER" id="PTHR10426:SF88">
    <property type="entry name" value="ADIPOCYTE PLASMA MEMBRANE-ASSOCIATED PROTEIN HEMOMUCIN-RELATED"/>
    <property type="match status" value="1"/>
</dbReference>
<keyword evidence="3" id="KW-0325">Glycoprotein</keyword>
<dbReference type="SUPFAM" id="SSF63829">
    <property type="entry name" value="Calcium-dependent phosphotriesterase"/>
    <property type="match status" value="1"/>
</dbReference>
<accession>A0ABV9W8B1</accession>
<evidence type="ECO:0000313" key="7">
    <source>
        <dbReference type="Proteomes" id="UP001595912"/>
    </source>
</evidence>
<dbReference type="InterPro" id="IPR018119">
    <property type="entry name" value="Strictosidine_synth_cons-reg"/>
</dbReference>
<proteinExistence type="inferred from homology"/>
<keyword evidence="7" id="KW-1185">Reference proteome</keyword>
<dbReference type="EMBL" id="JBHSIU010000054">
    <property type="protein sequence ID" value="MFC5003981.1"/>
    <property type="molecule type" value="Genomic_DNA"/>
</dbReference>
<dbReference type="RefSeq" id="WP_380123419.1">
    <property type="nucleotide sequence ID" value="NZ_JBHSIU010000054.1"/>
</dbReference>
<evidence type="ECO:0000256" key="2">
    <source>
        <dbReference type="ARBA" id="ARBA00022553"/>
    </source>
</evidence>
<reference evidence="7" key="1">
    <citation type="journal article" date="2019" name="Int. J. Syst. Evol. Microbiol.">
        <title>The Global Catalogue of Microorganisms (GCM) 10K type strain sequencing project: providing services to taxonomists for standard genome sequencing and annotation.</title>
        <authorList>
            <consortium name="The Broad Institute Genomics Platform"/>
            <consortium name="The Broad Institute Genome Sequencing Center for Infectious Disease"/>
            <person name="Wu L."/>
            <person name="Ma J."/>
        </authorList>
    </citation>
    <scope>NUCLEOTIDE SEQUENCE [LARGE SCALE GENOMIC DNA]</scope>
    <source>
        <strain evidence="7">CGMCC 4.7152</strain>
    </source>
</reference>